<dbReference type="Proteomes" id="UP001064489">
    <property type="component" value="Chromosome 6"/>
</dbReference>
<dbReference type="PANTHER" id="PTHR33710:SF71">
    <property type="entry name" value="ENDONUCLEASE_EXONUCLEASE_PHOSPHATASE DOMAIN-CONTAINING PROTEIN"/>
    <property type="match status" value="1"/>
</dbReference>
<dbReference type="PANTHER" id="PTHR33710">
    <property type="entry name" value="BNAC02G09200D PROTEIN"/>
    <property type="match status" value="1"/>
</dbReference>
<proteinExistence type="predicted"/>
<keyword evidence="4" id="KW-1185">Reference proteome</keyword>
<organism evidence="3 4">
    <name type="scientific">Acer negundo</name>
    <name type="common">Box elder</name>
    <dbReference type="NCBI Taxonomy" id="4023"/>
    <lineage>
        <taxon>Eukaryota</taxon>
        <taxon>Viridiplantae</taxon>
        <taxon>Streptophyta</taxon>
        <taxon>Embryophyta</taxon>
        <taxon>Tracheophyta</taxon>
        <taxon>Spermatophyta</taxon>
        <taxon>Magnoliopsida</taxon>
        <taxon>eudicotyledons</taxon>
        <taxon>Gunneridae</taxon>
        <taxon>Pentapetalae</taxon>
        <taxon>rosids</taxon>
        <taxon>malvids</taxon>
        <taxon>Sapindales</taxon>
        <taxon>Sapindaceae</taxon>
        <taxon>Hippocastanoideae</taxon>
        <taxon>Acereae</taxon>
        <taxon>Acer</taxon>
    </lineage>
</organism>
<reference evidence="3" key="1">
    <citation type="journal article" date="2022" name="Plant J.">
        <title>Strategies of tolerance reflected in two North American maple genomes.</title>
        <authorList>
            <person name="McEvoy S.L."/>
            <person name="Sezen U.U."/>
            <person name="Trouern-Trend A."/>
            <person name="McMahon S.M."/>
            <person name="Schaberg P.G."/>
            <person name="Yang J."/>
            <person name="Wegrzyn J.L."/>
            <person name="Swenson N.G."/>
        </authorList>
    </citation>
    <scope>NUCLEOTIDE SEQUENCE</scope>
    <source>
        <strain evidence="3">91603</strain>
    </source>
</reference>
<feature type="compositionally biased region" description="Low complexity" evidence="1">
    <location>
        <begin position="542"/>
        <end position="554"/>
    </location>
</feature>
<evidence type="ECO:0000313" key="3">
    <source>
        <dbReference type="EMBL" id="KAI9191671.1"/>
    </source>
</evidence>
<gene>
    <name evidence="3" type="ORF">LWI28_011787</name>
</gene>
<sequence>MARRYEPNASSDEGSYNPFIVQIARTQFPERFRMPTIEQYKETRDSKEHVRQFRNVMAQNAINDGLLCLTFPQTFGDLSSKWFGRLPLRSVHSDHNPLVVSTSRVRSLGTKPFKFQKMWVDHDSFMETVTRCWTRPCYGKSPIGLFINKLNRLKCSLKDWNLKFFGNIFTQVAKAYADLDQIQTDISNNGFTDDKFTQEMHVRSVIEDLQLNKHCYLHEKGKVKWFTDGDHNTSFYHQMLKIRKHNSGMSALSIDGEITHDQVRIQDQTVDYIQSMFAAPDQPEPVLSMLLWHVILNRLPTDDNLKVVGMCFPSRCDMCNAGEDGLFHLFFHCQFANLIWEFFLGHFGINNPFNGNIISFINPTNVTSFSSYVRAISIKAITYIFSKIWFERNRRIFHDKFRSVTVVIGSTMAAVKDINHFEVGIMYNSQAKLMILRNFQLPNKPGKAPTICEYRKRAGYLEEADEFVHRKKYKKKKSEGVSSDSGTKVVLNNTEAEIQTASEDTNRGQMLEDQMGLHVRNSIGPDFAKMVTHYGFSSAAGDSSKLKLSTDLSLPAHRHQ</sequence>
<feature type="region of interest" description="Disordered" evidence="1">
    <location>
        <begin position="539"/>
        <end position="560"/>
    </location>
</feature>
<accession>A0AAD5P0I1</accession>
<evidence type="ECO:0000256" key="1">
    <source>
        <dbReference type="SAM" id="MobiDB-lite"/>
    </source>
</evidence>
<name>A0AAD5P0I1_ACENE</name>
<dbReference type="InterPro" id="IPR026960">
    <property type="entry name" value="RVT-Znf"/>
</dbReference>
<dbReference type="Pfam" id="PF13966">
    <property type="entry name" value="zf-RVT"/>
    <property type="match status" value="1"/>
</dbReference>
<comment type="caution">
    <text evidence="3">The sequence shown here is derived from an EMBL/GenBank/DDBJ whole genome shotgun (WGS) entry which is preliminary data.</text>
</comment>
<dbReference type="EMBL" id="JAJSOW010000004">
    <property type="protein sequence ID" value="KAI9191671.1"/>
    <property type="molecule type" value="Genomic_DNA"/>
</dbReference>
<protein>
    <recommendedName>
        <fullName evidence="2">Reverse transcriptase zinc-binding domain-containing protein</fullName>
    </recommendedName>
</protein>
<dbReference type="AlphaFoldDB" id="A0AAD5P0I1"/>
<feature type="domain" description="Reverse transcriptase zinc-binding" evidence="2">
    <location>
        <begin position="269"/>
        <end position="340"/>
    </location>
</feature>
<reference evidence="3" key="2">
    <citation type="submission" date="2023-02" db="EMBL/GenBank/DDBJ databases">
        <authorList>
            <person name="Swenson N.G."/>
            <person name="Wegrzyn J.L."/>
            <person name="Mcevoy S.L."/>
        </authorList>
    </citation>
    <scope>NUCLEOTIDE SEQUENCE</scope>
    <source>
        <strain evidence="3">91603</strain>
        <tissue evidence="3">Leaf</tissue>
    </source>
</reference>
<evidence type="ECO:0000313" key="4">
    <source>
        <dbReference type="Proteomes" id="UP001064489"/>
    </source>
</evidence>
<evidence type="ECO:0000259" key="2">
    <source>
        <dbReference type="Pfam" id="PF13966"/>
    </source>
</evidence>